<dbReference type="InterPro" id="IPR011102">
    <property type="entry name" value="Sig_transdc_His_kinase_HWE"/>
</dbReference>
<evidence type="ECO:0000256" key="15">
    <source>
        <dbReference type="ARBA" id="ARBA00023170"/>
    </source>
</evidence>
<dbReference type="AlphaFoldDB" id="A0A916SUK2"/>
<dbReference type="PROSITE" id="PS50112">
    <property type="entry name" value="PAS"/>
    <property type="match status" value="1"/>
</dbReference>
<evidence type="ECO:0000256" key="9">
    <source>
        <dbReference type="ARBA" id="ARBA00022737"/>
    </source>
</evidence>
<evidence type="ECO:0000256" key="10">
    <source>
        <dbReference type="ARBA" id="ARBA00022741"/>
    </source>
</evidence>
<keyword evidence="9" id="KW-0677">Repeat</keyword>
<comment type="catalytic activity">
    <reaction evidence="1">
        <text>ATP + protein L-histidine = ADP + protein N-phospho-L-histidine.</text>
        <dbReference type="EC" id="2.7.13.3"/>
    </reaction>
</comment>
<keyword evidence="8" id="KW-0808">Transferase</keyword>
<evidence type="ECO:0000256" key="7">
    <source>
        <dbReference type="ARBA" id="ARBA00022643"/>
    </source>
</evidence>
<organism evidence="18 19">
    <name type="scientific">Sphingomonas metalli</name>
    <dbReference type="NCBI Taxonomy" id="1779358"/>
    <lineage>
        <taxon>Bacteria</taxon>
        <taxon>Pseudomonadati</taxon>
        <taxon>Pseudomonadota</taxon>
        <taxon>Alphaproteobacteria</taxon>
        <taxon>Sphingomonadales</taxon>
        <taxon>Sphingomonadaceae</taxon>
        <taxon>Sphingomonas</taxon>
    </lineage>
</organism>
<evidence type="ECO:0000256" key="12">
    <source>
        <dbReference type="ARBA" id="ARBA00022840"/>
    </source>
</evidence>
<dbReference type="InterPro" id="IPR001610">
    <property type="entry name" value="PAC"/>
</dbReference>
<evidence type="ECO:0000256" key="1">
    <source>
        <dbReference type="ARBA" id="ARBA00000085"/>
    </source>
</evidence>
<keyword evidence="10" id="KW-0547">Nucleotide-binding</keyword>
<keyword evidence="4" id="KW-0597">Phosphoprotein</keyword>
<dbReference type="EMBL" id="BMIH01000001">
    <property type="protein sequence ID" value="GGB16622.1"/>
    <property type="molecule type" value="Genomic_DNA"/>
</dbReference>
<evidence type="ECO:0000256" key="14">
    <source>
        <dbReference type="ARBA" id="ARBA00023026"/>
    </source>
</evidence>
<keyword evidence="19" id="KW-1185">Reference proteome</keyword>
<sequence>MATQAEGSVGGNVVQAINRIFSEALSARTEEQLCQLVLSVAEDVTGASYSLMGEINQATDRLDNLAISARGLQIFADHDATFTTDFMPAGFVLRGLFGAVLNEGESLIANDPANHPERGGAPDRHPPIDNFLGVPLTRGGRTIGMIGLANRPGGFREWDRDAIEEMAPAIVQALFSKRAEEALRTSEVRYRTLFERMGQGYLEGQILRDVEGRAVDFRLLELNPVFERLLRIPVDEAIGRPIREVLPDVEEFWIETYDRIVRQGVNSWFEHEGLLSSKWLQVHVYPHSDDRFVALYEDVSERRRADRALRDNRQRLRSVLEGIPQLVWIAGERGEWTWVGPQWMSFTGLSMEASLGLGWLDALHPDDRAGARDFWQEAGNRGALEMEGRVWHAREGRYRWVQTRARPVRDDAGAIVEWFGTSTDIDDLRRLQERQQLLVAELQHRVRNILTIVRSVFSRTIEAGGPLEEISDHFKGRLDALARTQVVVTNSVSGLVDLENMIRDELLSVGVNEGPGVEIEGPDVALPARAAESLGLAIHELTTNAVKYGALKVPGARLTIRWTANLLYDGKKRLVLQWVEQGVPALPVKPSRQGFGTELIEEALPYRLGAETALEFRGGGVRCTIAVVLPAEETAIVGWRDE</sequence>
<keyword evidence="12" id="KW-0067">ATP-binding</keyword>
<dbReference type="Gene3D" id="3.30.450.20">
    <property type="entry name" value="PAS domain"/>
    <property type="match status" value="2"/>
</dbReference>
<feature type="domain" description="PAC" evidence="17">
    <location>
        <begin position="384"/>
        <end position="437"/>
    </location>
</feature>
<dbReference type="SUPFAM" id="SSF55785">
    <property type="entry name" value="PYP-like sensor domain (PAS domain)"/>
    <property type="match status" value="2"/>
</dbReference>
<evidence type="ECO:0000256" key="2">
    <source>
        <dbReference type="ARBA" id="ARBA00012438"/>
    </source>
</evidence>
<dbReference type="FunFam" id="3.30.450.20:FF:000099">
    <property type="entry name" value="Sensory box sensor histidine kinase"/>
    <property type="match status" value="1"/>
</dbReference>
<reference evidence="18" key="1">
    <citation type="journal article" date="2014" name="Int. J. Syst. Evol. Microbiol.">
        <title>Complete genome sequence of Corynebacterium casei LMG S-19264T (=DSM 44701T), isolated from a smear-ripened cheese.</title>
        <authorList>
            <consortium name="US DOE Joint Genome Institute (JGI-PGF)"/>
            <person name="Walter F."/>
            <person name="Albersmeier A."/>
            <person name="Kalinowski J."/>
            <person name="Ruckert C."/>
        </authorList>
    </citation>
    <scope>NUCLEOTIDE SEQUENCE</scope>
    <source>
        <strain evidence="18">CGMCC 1.15330</strain>
    </source>
</reference>
<evidence type="ECO:0000256" key="6">
    <source>
        <dbReference type="ARBA" id="ARBA00022630"/>
    </source>
</evidence>
<dbReference type="SMART" id="SM00086">
    <property type="entry name" value="PAC"/>
    <property type="match status" value="2"/>
</dbReference>
<keyword evidence="5" id="KW-0716">Sensory transduction</keyword>
<dbReference type="InterPro" id="IPR029016">
    <property type="entry name" value="GAF-like_dom_sf"/>
</dbReference>
<dbReference type="SMART" id="SM00065">
    <property type="entry name" value="GAF"/>
    <property type="match status" value="1"/>
</dbReference>
<keyword evidence="13" id="KW-0157">Chromophore</keyword>
<dbReference type="Gene3D" id="3.30.565.10">
    <property type="entry name" value="Histidine kinase-like ATPase, C-terminal domain"/>
    <property type="match status" value="1"/>
</dbReference>
<evidence type="ECO:0000259" key="16">
    <source>
        <dbReference type="PROSITE" id="PS50112"/>
    </source>
</evidence>
<proteinExistence type="predicted"/>
<dbReference type="SUPFAM" id="SSF55781">
    <property type="entry name" value="GAF domain-like"/>
    <property type="match status" value="1"/>
</dbReference>
<dbReference type="GO" id="GO:0009881">
    <property type="term" value="F:photoreceptor activity"/>
    <property type="evidence" value="ECO:0007669"/>
    <property type="project" value="UniProtKB-KW"/>
</dbReference>
<evidence type="ECO:0000256" key="13">
    <source>
        <dbReference type="ARBA" id="ARBA00022991"/>
    </source>
</evidence>
<dbReference type="InterPro" id="IPR036890">
    <property type="entry name" value="HATPase_C_sf"/>
</dbReference>
<evidence type="ECO:0000313" key="18">
    <source>
        <dbReference type="EMBL" id="GGB16622.1"/>
    </source>
</evidence>
<dbReference type="InterPro" id="IPR000014">
    <property type="entry name" value="PAS"/>
</dbReference>
<dbReference type="Pfam" id="PF07536">
    <property type="entry name" value="HWE_HK"/>
    <property type="match status" value="1"/>
</dbReference>
<keyword evidence="11" id="KW-0418">Kinase</keyword>
<protein>
    <recommendedName>
        <fullName evidence="2">histidine kinase</fullName>
        <ecNumber evidence="2">2.7.13.3</ecNumber>
    </recommendedName>
</protein>
<dbReference type="PANTHER" id="PTHR41523:SF7">
    <property type="entry name" value="HISTIDINE KINASE"/>
    <property type="match status" value="1"/>
</dbReference>
<evidence type="ECO:0000256" key="4">
    <source>
        <dbReference type="ARBA" id="ARBA00022553"/>
    </source>
</evidence>
<evidence type="ECO:0000259" key="17">
    <source>
        <dbReference type="PROSITE" id="PS50113"/>
    </source>
</evidence>
<dbReference type="GO" id="GO:0005524">
    <property type="term" value="F:ATP binding"/>
    <property type="evidence" value="ECO:0007669"/>
    <property type="project" value="UniProtKB-KW"/>
</dbReference>
<dbReference type="Pfam" id="PF08448">
    <property type="entry name" value="PAS_4"/>
    <property type="match status" value="1"/>
</dbReference>
<dbReference type="SMART" id="SM00091">
    <property type="entry name" value="PAS"/>
    <property type="match status" value="2"/>
</dbReference>
<dbReference type="PROSITE" id="PS50113">
    <property type="entry name" value="PAC"/>
    <property type="match status" value="1"/>
</dbReference>
<dbReference type="Pfam" id="PF13185">
    <property type="entry name" value="GAF_2"/>
    <property type="match status" value="1"/>
</dbReference>
<dbReference type="InterPro" id="IPR003018">
    <property type="entry name" value="GAF"/>
</dbReference>
<accession>A0A916SUK2</accession>
<feature type="domain" description="PAS" evidence="16">
    <location>
        <begin position="312"/>
        <end position="382"/>
    </location>
</feature>
<evidence type="ECO:0000256" key="11">
    <source>
        <dbReference type="ARBA" id="ARBA00022777"/>
    </source>
</evidence>
<comment type="caution">
    <text evidence="18">The sequence shown here is derived from an EMBL/GenBank/DDBJ whole genome shotgun (WGS) entry which is preliminary data.</text>
</comment>
<reference evidence="18" key="2">
    <citation type="submission" date="2020-09" db="EMBL/GenBank/DDBJ databases">
        <authorList>
            <person name="Sun Q."/>
            <person name="Zhou Y."/>
        </authorList>
    </citation>
    <scope>NUCLEOTIDE SEQUENCE</scope>
    <source>
        <strain evidence="18">CGMCC 1.15330</strain>
    </source>
</reference>
<dbReference type="EC" id="2.7.13.3" evidence="2"/>
<dbReference type="Pfam" id="PF08447">
    <property type="entry name" value="PAS_3"/>
    <property type="match status" value="1"/>
</dbReference>
<dbReference type="InterPro" id="IPR013655">
    <property type="entry name" value="PAS_fold_3"/>
</dbReference>
<dbReference type="InterPro" id="IPR035965">
    <property type="entry name" value="PAS-like_dom_sf"/>
</dbReference>
<evidence type="ECO:0000256" key="5">
    <source>
        <dbReference type="ARBA" id="ARBA00022606"/>
    </source>
</evidence>
<dbReference type="Gene3D" id="3.30.450.40">
    <property type="match status" value="1"/>
</dbReference>
<dbReference type="PANTHER" id="PTHR41523">
    <property type="entry name" value="TWO-COMPONENT SYSTEM SENSOR PROTEIN"/>
    <property type="match status" value="1"/>
</dbReference>
<dbReference type="InterPro" id="IPR000700">
    <property type="entry name" value="PAS-assoc_C"/>
</dbReference>
<dbReference type="NCBIfam" id="TIGR00229">
    <property type="entry name" value="sensory_box"/>
    <property type="match status" value="1"/>
</dbReference>
<gene>
    <name evidence="18" type="ORF">GCM10011380_02640</name>
</gene>
<name>A0A916SUK2_9SPHN</name>
<keyword evidence="6" id="KW-0285">Flavoprotein</keyword>
<evidence type="ECO:0000256" key="8">
    <source>
        <dbReference type="ARBA" id="ARBA00022679"/>
    </source>
</evidence>
<evidence type="ECO:0000256" key="3">
    <source>
        <dbReference type="ARBA" id="ARBA00022543"/>
    </source>
</evidence>
<keyword evidence="14" id="KW-0843">Virulence</keyword>
<dbReference type="Proteomes" id="UP000623067">
    <property type="component" value="Unassembled WGS sequence"/>
</dbReference>
<dbReference type="GO" id="GO:0004673">
    <property type="term" value="F:protein histidine kinase activity"/>
    <property type="evidence" value="ECO:0007669"/>
    <property type="project" value="UniProtKB-EC"/>
</dbReference>
<dbReference type="InterPro" id="IPR013656">
    <property type="entry name" value="PAS_4"/>
</dbReference>
<keyword evidence="15" id="KW-0675">Receptor</keyword>
<keyword evidence="3" id="KW-0600">Photoreceptor protein</keyword>
<keyword evidence="7" id="KW-0288">FMN</keyword>
<dbReference type="SMART" id="SM00911">
    <property type="entry name" value="HWE_HK"/>
    <property type="match status" value="1"/>
</dbReference>
<dbReference type="CDD" id="cd00130">
    <property type="entry name" value="PAS"/>
    <property type="match status" value="2"/>
</dbReference>
<evidence type="ECO:0000313" key="19">
    <source>
        <dbReference type="Proteomes" id="UP000623067"/>
    </source>
</evidence>
<dbReference type="RefSeq" id="WP_188656817.1">
    <property type="nucleotide sequence ID" value="NZ_BMIH01000001.1"/>
</dbReference>